<dbReference type="AlphaFoldDB" id="A0A511CYQ8"/>
<dbReference type="STRING" id="1123024.GCA_000423625_03026"/>
<sequence>MTIEQATVAETAAITGAAELGGAVRWRGRATVAKYWADDDLRRATPYEVLEGDNLLLTAGATLLLNRLCGIAGTALDETNARVCVGDGTAAAAAGQTDLQGTNKFRKLVDAAPTVSGNQAFFWATFDTSEANFDWEEAGLANAAAGATLVNRFVQSFGTKTSSLQWTLTITVTAS</sequence>
<dbReference type="EMBL" id="BJVI01000011">
    <property type="protein sequence ID" value="GEL17695.1"/>
    <property type="molecule type" value="Genomic_DNA"/>
</dbReference>
<evidence type="ECO:0000313" key="1">
    <source>
        <dbReference type="EMBL" id="GEL17695.1"/>
    </source>
</evidence>
<comment type="caution">
    <text evidence="1">The sequence shown here is derived from an EMBL/GenBank/DDBJ whole genome shotgun (WGS) entry which is preliminary data.</text>
</comment>
<protein>
    <submittedName>
        <fullName evidence="1">Uncharacterized protein</fullName>
    </submittedName>
</protein>
<dbReference type="Proteomes" id="UP000321328">
    <property type="component" value="Unassembled WGS sequence"/>
</dbReference>
<accession>A0A511CYQ8</accession>
<proteinExistence type="predicted"/>
<reference evidence="1 2" key="1">
    <citation type="submission" date="2019-07" db="EMBL/GenBank/DDBJ databases">
        <title>Whole genome shotgun sequence of Pseudonocardia asaccharolytica NBRC 16224.</title>
        <authorList>
            <person name="Hosoyama A."/>
            <person name="Uohara A."/>
            <person name="Ohji S."/>
            <person name="Ichikawa N."/>
        </authorList>
    </citation>
    <scope>NUCLEOTIDE SEQUENCE [LARGE SCALE GENOMIC DNA]</scope>
    <source>
        <strain evidence="1 2">NBRC 16224</strain>
    </source>
</reference>
<organism evidence="1 2">
    <name type="scientific">Pseudonocardia asaccharolytica DSM 44247 = NBRC 16224</name>
    <dbReference type="NCBI Taxonomy" id="1123024"/>
    <lineage>
        <taxon>Bacteria</taxon>
        <taxon>Bacillati</taxon>
        <taxon>Actinomycetota</taxon>
        <taxon>Actinomycetes</taxon>
        <taxon>Pseudonocardiales</taxon>
        <taxon>Pseudonocardiaceae</taxon>
        <taxon>Pseudonocardia</taxon>
    </lineage>
</organism>
<evidence type="ECO:0000313" key="2">
    <source>
        <dbReference type="Proteomes" id="UP000321328"/>
    </source>
</evidence>
<keyword evidence="2" id="KW-1185">Reference proteome</keyword>
<gene>
    <name evidence="1" type="ORF">PA7_15320</name>
</gene>
<name>A0A511CYQ8_9PSEU</name>